<dbReference type="PRINTS" id="PR00080">
    <property type="entry name" value="SDRFAMILY"/>
</dbReference>
<dbReference type="InterPro" id="IPR002347">
    <property type="entry name" value="SDR_fam"/>
</dbReference>
<dbReference type="RefSeq" id="WP_259487980.1">
    <property type="nucleotide sequence ID" value="NZ_JANTEZ010000013.1"/>
</dbReference>
<protein>
    <submittedName>
        <fullName evidence="3">SDR family oxidoreductase</fullName>
    </submittedName>
</protein>
<reference evidence="3" key="1">
    <citation type="submission" date="2022-08" db="EMBL/GenBank/DDBJ databases">
        <authorList>
            <person name="Deng Y."/>
            <person name="Han X.-F."/>
            <person name="Zhang Y.-Q."/>
        </authorList>
    </citation>
    <scope>NUCLEOTIDE SEQUENCE</scope>
    <source>
        <strain evidence="3">CPCC 205716</strain>
    </source>
</reference>
<dbReference type="Pfam" id="PF13561">
    <property type="entry name" value="adh_short_C2"/>
    <property type="match status" value="1"/>
</dbReference>
<proteinExistence type="inferred from homology"/>
<dbReference type="InterPro" id="IPR036291">
    <property type="entry name" value="NAD(P)-bd_dom_sf"/>
</dbReference>
<accession>A0ABT2GJP9</accession>
<sequence length="277" mass="28647">MTGSEPDSSGALAGRVALITGAASGMGAASAERFIADGAKVLLTDVNVTPGRELAASLGANARFFELNVADGEAWTSAVAYAEKVFGPVTVLMNNAGIHGGGFIEEYDEADWSRSLAVNLHGPLLGMKAVVPVMRSAGGGSIVNISSLQGREADVGLISYVAAKFGLRGLGKSAAVELGRYGIRVNTVFPGLIITGLTRGQSEHYMGRIPFRRPESPTRSGAASDVAALAAFLASDRASNITGAEITIDGGKSVRFPTTIQDYSAELALFGPREEEL</sequence>
<dbReference type="PANTHER" id="PTHR24321">
    <property type="entry name" value="DEHYDROGENASES, SHORT CHAIN"/>
    <property type="match status" value="1"/>
</dbReference>
<dbReference type="Gene3D" id="3.40.50.720">
    <property type="entry name" value="NAD(P)-binding Rossmann-like Domain"/>
    <property type="match status" value="1"/>
</dbReference>
<dbReference type="EMBL" id="JANTEZ010000013">
    <property type="protein sequence ID" value="MCS5716463.1"/>
    <property type="molecule type" value="Genomic_DNA"/>
</dbReference>
<dbReference type="PANTHER" id="PTHR24321:SF8">
    <property type="entry name" value="ESTRADIOL 17-BETA-DEHYDROGENASE 8-RELATED"/>
    <property type="match status" value="1"/>
</dbReference>
<evidence type="ECO:0000313" key="3">
    <source>
        <dbReference type="EMBL" id="MCS5716463.1"/>
    </source>
</evidence>
<evidence type="ECO:0000256" key="1">
    <source>
        <dbReference type="ARBA" id="ARBA00006484"/>
    </source>
</evidence>
<evidence type="ECO:0000313" key="4">
    <source>
        <dbReference type="Proteomes" id="UP001165580"/>
    </source>
</evidence>
<organism evidence="3 4">
    <name type="scientific">Herbiconiux gentiana</name>
    <dbReference type="NCBI Taxonomy" id="2970912"/>
    <lineage>
        <taxon>Bacteria</taxon>
        <taxon>Bacillati</taxon>
        <taxon>Actinomycetota</taxon>
        <taxon>Actinomycetes</taxon>
        <taxon>Micrococcales</taxon>
        <taxon>Microbacteriaceae</taxon>
        <taxon>Herbiconiux</taxon>
    </lineage>
</organism>
<comment type="similarity">
    <text evidence="1">Belongs to the short-chain dehydrogenases/reductases (SDR) family.</text>
</comment>
<name>A0ABT2GJP9_9MICO</name>
<keyword evidence="2" id="KW-0560">Oxidoreductase</keyword>
<dbReference type="InterPro" id="IPR020904">
    <property type="entry name" value="Sc_DH/Rdtase_CS"/>
</dbReference>
<dbReference type="SUPFAM" id="SSF51735">
    <property type="entry name" value="NAD(P)-binding Rossmann-fold domains"/>
    <property type="match status" value="1"/>
</dbReference>
<dbReference type="Proteomes" id="UP001165580">
    <property type="component" value="Unassembled WGS sequence"/>
</dbReference>
<keyword evidence="4" id="KW-1185">Reference proteome</keyword>
<comment type="caution">
    <text evidence="3">The sequence shown here is derived from an EMBL/GenBank/DDBJ whole genome shotgun (WGS) entry which is preliminary data.</text>
</comment>
<dbReference type="PRINTS" id="PR00081">
    <property type="entry name" value="GDHRDH"/>
</dbReference>
<evidence type="ECO:0000256" key="2">
    <source>
        <dbReference type="ARBA" id="ARBA00023002"/>
    </source>
</evidence>
<gene>
    <name evidence="3" type="ORF">NVV95_18095</name>
</gene>
<dbReference type="PROSITE" id="PS00061">
    <property type="entry name" value="ADH_SHORT"/>
    <property type="match status" value="1"/>
</dbReference>